<evidence type="ECO:0000313" key="7">
    <source>
        <dbReference type="EMBL" id="AHK77856.1"/>
    </source>
</evidence>
<dbReference type="Pfam" id="PF08482">
    <property type="entry name" value="HrpB_C"/>
    <property type="match status" value="1"/>
</dbReference>
<dbReference type="NCBIfam" id="TIGR01970">
    <property type="entry name" value="DEAH_box_HrpB"/>
    <property type="match status" value="1"/>
</dbReference>
<dbReference type="FunFam" id="3.40.50.300:FF:002125">
    <property type="entry name" value="ATP-dependent helicase HrpB"/>
    <property type="match status" value="1"/>
</dbReference>
<keyword evidence="3 7" id="KW-0347">Helicase</keyword>
<dbReference type="SMART" id="SM00847">
    <property type="entry name" value="HA2"/>
    <property type="match status" value="1"/>
</dbReference>
<reference evidence="8" key="2">
    <citation type="submission" date="2014-02" db="EMBL/GenBank/DDBJ databases">
        <title>Draft Genome Sequence of extremely halophilic bacteria Halorhodospira halochloris.</title>
        <authorList>
            <person name="Singh K.S."/>
        </authorList>
    </citation>
    <scope>NUCLEOTIDE SEQUENCE [LARGE SCALE GENOMIC DNA]</scope>
    <source>
        <strain evidence="8">A</strain>
    </source>
</reference>
<reference evidence="7 8" key="1">
    <citation type="journal article" date="2014" name="J Genomics">
        <title>Draft Genome Sequence of the Extremely Halophilic Phototrophic Purple Sulfur Bacterium Halorhodospira halochloris.</title>
        <authorList>
            <person name="Singh K.S."/>
            <person name="Kirksey J."/>
            <person name="Hoff W.D."/>
            <person name="Deole R."/>
        </authorList>
    </citation>
    <scope>NUCLEOTIDE SEQUENCE [LARGE SCALE GENOMIC DNA]</scope>
    <source>
        <strain evidence="7 8">A</strain>
    </source>
</reference>
<dbReference type="GO" id="GO:0005524">
    <property type="term" value="F:ATP binding"/>
    <property type="evidence" value="ECO:0007669"/>
    <property type="project" value="UniProtKB-KW"/>
</dbReference>
<dbReference type="HOGENOM" id="CLU_001832_5_6_6"/>
<gene>
    <name evidence="7" type="ORF">M911_00045</name>
</gene>
<dbReference type="InterPro" id="IPR011545">
    <property type="entry name" value="DEAD/DEAH_box_helicase_dom"/>
</dbReference>
<dbReference type="InterPro" id="IPR001650">
    <property type="entry name" value="Helicase_C-like"/>
</dbReference>
<organism evidence="7 8">
    <name type="scientific">Ectothiorhodospira haloalkaliphila</name>
    <dbReference type="NCBI Taxonomy" id="421628"/>
    <lineage>
        <taxon>Bacteria</taxon>
        <taxon>Pseudomonadati</taxon>
        <taxon>Pseudomonadota</taxon>
        <taxon>Gammaproteobacteria</taxon>
        <taxon>Chromatiales</taxon>
        <taxon>Ectothiorhodospiraceae</taxon>
        <taxon>Ectothiorhodospira</taxon>
    </lineage>
</organism>
<keyword evidence="1" id="KW-0547">Nucleotide-binding</keyword>
<dbReference type="CDD" id="cd17990">
    <property type="entry name" value="DEXHc_HrpB"/>
    <property type="match status" value="1"/>
</dbReference>
<proteinExistence type="predicted"/>
<dbReference type="EMBL" id="CP007268">
    <property type="protein sequence ID" value="AHK77856.1"/>
    <property type="molecule type" value="Genomic_DNA"/>
</dbReference>
<evidence type="ECO:0000259" key="6">
    <source>
        <dbReference type="PROSITE" id="PS51194"/>
    </source>
</evidence>
<dbReference type="Pfam" id="PF00271">
    <property type="entry name" value="Helicase_C"/>
    <property type="match status" value="1"/>
</dbReference>
<evidence type="ECO:0000256" key="1">
    <source>
        <dbReference type="ARBA" id="ARBA00022741"/>
    </source>
</evidence>
<dbReference type="Proteomes" id="UP000019442">
    <property type="component" value="Chromosome"/>
</dbReference>
<dbReference type="InterPro" id="IPR013689">
    <property type="entry name" value="RNA_helicase_ATP-dep_HrpB_C"/>
</dbReference>
<dbReference type="GO" id="GO:0016787">
    <property type="term" value="F:hydrolase activity"/>
    <property type="evidence" value="ECO:0007669"/>
    <property type="project" value="UniProtKB-KW"/>
</dbReference>
<evidence type="ECO:0000256" key="4">
    <source>
        <dbReference type="ARBA" id="ARBA00022840"/>
    </source>
</evidence>
<dbReference type="InterPro" id="IPR010225">
    <property type="entry name" value="HrpB"/>
</dbReference>
<dbReference type="PROSITE" id="PS51192">
    <property type="entry name" value="HELICASE_ATP_BIND_1"/>
    <property type="match status" value="1"/>
</dbReference>
<feature type="domain" description="Helicase ATP-binding" evidence="5">
    <location>
        <begin position="16"/>
        <end position="179"/>
    </location>
</feature>
<keyword evidence="4" id="KW-0067">ATP-binding</keyword>
<keyword evidence="8" id="KW-1185">Reference proteome</keyword>
<dbReference type="InterPro" id="IPR007502">
    <property type="entry name" value="Helicase-assoc_dom"/>
</dbReference>
<dbReference type="KEGG" id="hhc:M911_00045"/>
<protein>
    <submittedName>
        <fullName evidence="7">ATP-dependent helicase</fullName>
    </submittedName>
</protein>
<evidence type="ECO:0000256" key="2">
    <source>
        <dbReference type="ARBA" id="ARBA00022801"/>
    </source>
</evidence>
<keyword evidence="2" id="KW-0378">Hydrolase</keyword>
<dbReference type="Gene3D" id="1.20.120.1080">
    <property type="match status" value="1"/>
</dbReference>
<dbReference type="InterPro" id="IPR027417">
    <property type="entry name" value="P-loop_NTPase"/>
</dbReference>
<feature type="domain" description="Helicase C-terminal" evidence="6">
    <location>
        <begin position="204"/>
        <end position="373"/>
    </location>
</feature>
<dbReference type="InterPro" id="IPR014001">
    <property type="entry name" value="Helicase_ATP-bd"/>
</dbReference>
<dbReference type="Gene3D" id="3.40.50.300">
    <property type="entry name" value="P-loop containing nucleotide triphosphate hydrolases"/>
    <property type="match status" value="2"/>
</dbReference>
<evidence type="ECO:0000313" key="8">
    <source>
        <dbReference type="Proteomes" id="UP000019442"/>
    </source>
</evidence>
<dbReference type="SMART" id="SM00490">
    <property type="entry name" value="HELICc"/>
    <property type="match status" value="1"/>
</dbReference>
<dbReference type="SUPFAM" id="SSF52540">
    <property type="entry name" value="P-loop containing nucleoside triphosphate hydrolases"/>
    <property type="match status" value="2"/>
</dbReference>
<accession>W8KQL9</accession>
<dbReference type="PIRSF" id="PIRSF005496">
    <property type="entry name" value="ATP_hel_hrpB"/>
    <property type="match status" value="1"/>
</dbReference>
<dbReference type="Pfam" id="PF00270">
    <property type="entry name" value="DEAD"/>
    <property type="match status" value="1"/>
</dbReference>
<name>W8KQL9_9GAMM</name>
<dbReference type="GO" id="GO:0003676">
    <property type="term" value="F:nucleic acid binding"/>
    <property type="evidence" value="ECO:0007669"/>
    <property type="project" value="InterPro"/>
</dbReference>
<dbReference type="PANTHER" id="PTHR43519">
    <property type="entry name" value="ATP-DEPENDENT RNA HELICASE HRPB"/>
    <property type="match status" value="1"/>
</dbReference>
<dbReference type="PROSITE" id="PS51194">
    <property type="entry name" value="HELICASE_CTER"/>
    <property type="match status" value="1"/>
</dbReference>
<sequence length="832" mass="91581">MPGPAQPVDSVLPPLLKALEQGGTAVLQAPPGAGKTTRVPLALLGVPWCRGRILMLQPRRLAARGAAVFMASQLCEPVGQTVGYQTRLERRLGPDTRIQVITEGILTRRLQQDPGLEGVDLVIFDEFHERSLISDLGLALCLQARELLREDLRLLVMSATLDAEPVARIMGDAPVITSEGRHHPVEIHHLPPSRSPRPDMESLMVNTLHRVLQEETGSVLAFLPGQREIQRVAQGLEARDLPAGVRVLPLYGRLPVEAQQQAVAPASPGERKVVLTTDVAETSLTIEGVRVVVDSGLARKPRFDPASGMTRLETQRISRASATQRTGRAGRLEPGVSLRLWTQGDEQAMPAQRVPEILEADLAPLALELACWGADPQELAWLDAPPIGALAQARTLLQALGALDTSHRPTDHGRRMATLGVHPRLAHLLLSGKRLGQEPAACQLAALLEEPDLLMGLDGPAQVDIHLRLEALEGREIPGHRANKGVRHRVREQSRRLAERLSRTQGKPACDTQPREPVGLLLAMAYPDRIGLRREGAQARYRLSGGRGAALPAQESLGGQEWIVVPSLDAGQREARVFLAARLAREDLEHHLAERFTLCERITWDAKAGAVLAQRERMLGSLPVSTTIVDQPDPEAIRAALLQGIRQAGLDTLPWTPQAEALCQRVRFLHRTLGNPWPDLSREALLEDMEGWLGPWLTGMSRLSHLARLDLHAILMARLEWPLPRDLDHLAPTHWTLPGGARVRLDYGQGEVPVLAARLQLLFGLTETPRLARGRVPVMVHVLSPAQRPVQITQDLAGFWERTYPEVKKDLKGRYPKHAWPEDPLTAPPRRR</sequence>
<dbReference type="GO" id="GO:0004386">
    <property type="term" value="F:helicase activity"/>
    <property type="evidence" value="ECO:0007669"/>
    <property type="project" value="UniProtKB-KW"/>
</dbReference>
<dbReference type="OrthoDB" id="9805617at2"/>
<dbReference type="InterPro" id="IPR049614">
    <property type="entry name" value="HrpB_DEXH"/>
</dbReference>
<dbReference type="PANTHER" id="PTHR43519:SF1">
    <property type="entry name" value="ATP-DEPENDENT RNA HELICASE HRPB"/>
    <property type="match status" value="1"/>
</dbReference>
<evidence type="ECO:0000259" key="5">
    <source>
        <dbReference type="PROSITE" id="PS51192"/>
    </source>
</evidence>
<evidence type="ECO:0000256" key="3">
    <source>
        <dbReference type="ARBA" id="ARBA00022806"/>
    </source>
</evidence>
<dbReference type="AlphaFoldDB" id="W8KQL9"/>
<dbReference type="SMART" id="SM00487">
    <property type="entry name" value="DEXDc"/>
    <property type="match status" value="1"/>
</dbReference>
<dbReference type="CDD" id="cd18791">
    <property type="entry name" value="SF2_C_RHA"/>
    <property type="match status" value="1"/>
</dbReference>
<dbReference type="PATRIC" id="fig|1354791.3.peg.8"/>